<sequence length="326" mass="35159">PPPPSCRTSRQGYEKNFLPAGYEPQILRELEARTQHPEERVGASSGAQTATLVSALPNASPPVASRRARRGSDPEPKTTAAGSRQMGTDRPLSPAVAADGEAPAGPSGSLGGRRPGRHKWASTMRASTLTLAVLAGVLGAALAGYHQPWKPDEIVKLVHKVVPYPHPVPVPKPYPVPKIIHVPHVVHVPHPVPVPVKVPVIKKIPKLVPVYKSIPVPKPVPVPHYVSVGVPVPVIKHQPVPIYKHVPVPRVVPVPVPVKVPKYVPVPVHKIIHVPRPVAVPVKVPVFKEIIVKKPVEVPVPVYIKKTTYHGAFVLRNSARILQDCL</sequence>
<proteinExistence type="predicted"/>
<dbReference type="EMBL" id="JABSTQ010009789">
    <property type="protein sequence ID" value="KAG0425880.1"/>
    <property type="molecule type" value="Genomic_DNA"/>
</dbReference>
<evidence type="ECO:0000313" key="2">
    <source>
        <dbReference type="Proteomes" id="UP000805193"/>
    </source>
</evidence>
<protein>
    <submittedName>
        <fullName evidence="1">Uncharacterized protein</fullName>
    </submittedName>
</protein>
<organism evidence="1 2">
    <name type="scientific">Ixodes persulcatus</name>
    <name type="common">Taiga tick</name>
    <dbReference type="NCBI Taxonomy" id="34615"/>
    <lineage>
        <taxon>Eukaryota</taxon>
        <taxon>Metazoa</taxon>
        <taxon>Ecdysozoa</taxon>
        <taxon>Arthropoda</taxon>
        <taxon>Chelicerata</taxon>
        <taxon>Arachnida</taxon>
        <taxon>Acari</taxon>
        <taxon>Parasitiformes</taxon>
        <taxon>Ixodida</taxon>
        <taxon>Ixodoidea</taxon>
        <taxon>Ixodidae</taxon>
        <taxon>Ixodinae</taxon>
        <taxon>Ixodes</taxon>
    </lineage>
</organism>
<feature type="non-terminal residue" evidence="1">
    <location>
        <position position="1"/>
    </location>
</feature>
<accession>A0AC60PX83</accession>
<keyword evidence="2" id="KW-1185">Reference proteome</keyword>
<dbReference type="Proteomes" id="UP000805193">
    <property type="component" value="Unassembled WGS sequence"/>
</dbReference>
<evidence type="ECO:0000313" key="1">
    <source>
        <dbReference type="EMBL" id="KAG0425880.1"/>
    </source>
</evidence>
<gene>
    <name evidence="1" type="ORF">HPB47_026947</name>
</gene>
<comment type="caution">
    <text evidence="1">The sequence shown here is derived from an EMBL/GenBank/DDBJ whole genome shotgun (WGS) entry which is preliminary data.</text>
</comment>
<name>A0AC60PX83_IXOPE</name>
<reference evidence="1 2" key="1">
    <citation type="journal article" date="2020" name="Cell">
        <title>Large-Scale Comparative Analyses of Tick Genomes Elucidate Their Genetic Diversity and Vector Capacities.</title>
        <authorList>
            <consortium name="Tick Genome and Microbiome Consortium (TIGMIC)"/>
            <person name="Jia N."/>
            <person name="Wang J."/>
            <person name="Shi W."/>
            <person name="Du L."/>
            <person name="Sun Y."/>
            <person name="Zhan W."/>
            <person name="Jiang J.F."/>
            <person name="Wang Q."/>
            <person name="Zhang B."/>
            <person name="Ji P."/>
            <person name="Bell-Sakyi L."/>
            <person name="Cui X.M."/>
            <person name="Yuan T.T."/>
            <person name="Jiang B.G."/>
            <person name="Yang W.F."/>
            <person name="Lam T.T."/>
            <person name="Chang Q.C."/>
            <person name="Ding S.J."/>
            <person name="Wang X.J."/>
            <person name="Zhu J.G."/>
            <person name="Ruan X.D."/>
            <person name="Zhao L."/>
            <person name="Wei J.T."/>
            <person name="Ye R.Z."/>
            <person name="Que T.C."/>
            <person name="Du C.H."/>
            <person name="Zhou Y.H."/>
            <person name="Cheng J.X."/>
            <person name="Dai P.F."/>
            <person name="Guo W.B."/>
            <person name="Han X.H."/>
            <person name="Huang E.J."/>
            <person name="Li L.F."/>
            <person name="Wei W."/>
            <person name="Gao Y.C."/>
            <person name="Liu J.Z."/>
            <person name="Shao H.Z."/>
            <person name="Wang X."/>
            <person name="Wang C.C."/>
            <person name="Yang T.C."/>
            <person name="Huo Q.B."/>
            <person name="Li W."/>
            <person name="Chen H.Y."/>
            <person name="Chen S.E."/>
            <person name="Zhou L.G."/>
            <person name="Ni X.B."/>
            <person name="Tian J.H."/>
            <person name="Sheng Y."/>
            <person name="Liu T."/>
            <person name="Pan Y.S."/>
            <person name="Xia L.Y."/>
            <person name="Li J."/>
            <person name="Zhao F."/>
            <person name="Cao W.C."/>
        </authorList>
    </citation>
    <scope>NUCLEOTIDE SEQUENCE [LARGE SCALE GENOMIC DNA]</scope>
    <source>
        <strain evidence="1">Iper-2018</strain>
    </source>
</reference>